<dbReference type="GO" id="GO:0031175">
    <property type="term" value="P:neuron projection development"/>
    <property type="evidence" value="ECO:0007669"/>
    <property type="project" value="TreeGrafter"/>
</dbReference>
<reference evidence="5" key="2">
    <citation type="submission" date="2025-08" db="UniProtKB">
        <authorList>
            <consortium name="Ensembl"/>
        </authorList>
    </citation>
    <scope>IDENTIFICATION</scope>
</reference>
<keyword evidence="4" id="KW-1133">Transmembrane helix</keyword>
<sequence>MDHPSLPSPSSLSLSNEPSFSSFASFLLLFPSLSLSNEPSFSSFASFLPLFPSLSLSNEPSFSSFSSFLPLFSSLSLSNEPSFSSFSSFLSSPPSLFLTNPPSLPSPPSSLSSLPSLFLMNRPSLPSPPSSLSSPPSLFLTNHHCLPSPSSLSSLPSLYSPPSLRFFLQFIMLTYIFFLAWLGVTAFTSLPVFMYFNIWTICQNTTVVEGANLCLDLRQFGMVTIGEERKVCTGSEKFFKMCESNELDMTFHLFVCALAGAGAAVIAMVHYLMVLSANWAYVKDACRMQKYEDIKSKEEQELHDIHSTRSKERLNAYT</sequence>
<protein>
    <recommendedName>
        <fullName evidence="2">Neuronal membrane glycoprotein M6-a</fullName>
    </recommendedName>
</protein>
<comment type="subunit">
    <text evidence="3">Interacts with OPRM1. Interacts with palmitoyltransferase ZDHHC17/HIP14; the interaction leads to palmitoylation of GPM6A.</text>
</comment>
<evidence type="ECO:0000313" key="5">
    <source>
        <dbReference type="Ensembl" id="ENSOMYP00000123875.1"/>
    </source>
</evidence>
<keyword evidence="4" id="KW-0812">Transmembrane</keyword>
<evidence type="ECO:0000256" key="4">
    <source>
        <dbReference type="SAM" id="Phobius"/>
    </source>
</evidence>
<dbReference type="GO" id="GO:0043197">
    <property type="term" value="C:dendritic spine"/>
    <property type="evidence" value="ECO:0007669"/>
    <property type="project" value="UniProtKB-SubCell"/>
</dbReference>
<dbReference type="Pfam" id="PF01275">
    <property type="entry name" value="Myelin_PLP"/>
    <property type="match status" value="1"/>
</dbReference>
<dbReference type="Ensembl" id="ENSOMYT00000135755.1">
    <property type="protein sequence ID" value="ENSOMYP00000123875.1"/>
    <property type="gene ID" value="ENSOMYG00000017609.2"/>
</dbReference>
<comment type="subcellular location">
    <subcellularLocation>
        <location evidence="1">Cell projection</location>
        <location evidence="1">Dendritic spine</location>
    </subcellularLocation>
</comment>
<dbReference type="PANTHER" id="PTHR11683:SF4">
    <property type="entry name" value="NEURONAL MEMBRANE GLYCOPROTEIN M6-A"/>
    <property type="match status" value="1"/>
</dbReference>
<dbReference type="PANTHER" id="PTHR11683">
    <property type="entry name" value="MYELIN PROTEOLIPID"/>
    <property type="match status" value="1"/>
</dbReference>
<organism evidence="5 6">
    <name type="scientific">Oncorhynchus mykiss</name>
    <name type="common">Rainbow trout</name>
    <name type="synonym">Salmo gairdneri</name>
    <dbReference type="NCBI Taxonomy" id="8022"/>
    <lineage>
        <taxon>Eukaryota</taxon>
        <taxon>Metazoa</taxon>
        <taxon>Chordata</taxon>
        <taxon>Craniata</taxon>
        <taxon>Vertebrata</taxon>
        <taxon>Euteleostomi</taxon>
        <taxon>Actinopterygii</taxon>
        <taxon>Neopterygii</taxon>
        <taxon>Teleostei</taxon>
        <taxon>Protacanthopterygii</taxon>
        <taxon>Salmoniformes</taxon>
        <taxon>Salmonidae</taxon>
        <taxon>Salmoninae</taxon>
        <taxon>Oncorhynchus</taxon>
    </lineage>
</organism>
<dbReference type="InterPro" id="IPR001614">
    <property type="entry name" value="Myelin_PLP"/>
</dbReference>
<keyword evidence="6" id="KW-1185">Reference proteome</keyword>
<evidence type="ECO:0000256" key="2">
    <source>
        <dbReference type="ARBA" id="ARBA00040405"/>
    </source>
</evidence>
<dbReference type="GeneTree" id="ENSGT00390000006915"/>
<dbReference type="PRINTS" id="PR00214">
    <property type="entry name" value="MYELINPLP"/>
</dbReference>
<reference evidence="5" key="3">
    <citation type="submission" date="2025-09" db="UniProtKB">
        <authorList>
            <consortium name="Ensembl"/>
        </authorList>
    </citation>
    <scope>IDENTIFICATION</scope>
</reference>
<dbReference type="GO" id="GO:0005886">
    <property type="term" value="C:plasma membrane"/>
    <property type="evidence" value="ECO:0007669"/>
    <property type="project" value="TreeGrafter"/>
</dbReference>
<reference evidence="5" key="1">
    <citation type="submission" date="2020-07" db="EMBL/GenBank/DDBJ databases">
        <title>A long reads based de novo assembly of the rainbow trout Arlee double haploid line genome.</title>
        <authorList>
            <person name="Gao G."/>
            <person name="Palti Y."/>
        </authorList>
    </citation>
    <scope>NUCLEOTIDE SEQUENCE [LARGE SCALE GENOMIC DNA]</scope>
</reference>
<dbReference type="GO" id="GO:0044295">
    <property type="term" value="C:axonal growth cone"/>
    <property type="evidence" value="ECO:0007669"/>
    <property type="project" value="TreeGrafter"/>
</dbReference>
<dbReference type="SMART" id="SM00002">
    <property type="entry name" value="PLP"/>
    <property type="match status" value="1"/>
</dbReference>
<feature type="transmembrane region" description="Helical" evidence="4">
    <location>
        <begin position="251"/>
        <end position="281"/>
    </location>
</feature>
<dbReference type="GO" id="GO:0043025">
    <property type="term" value="C:neuronal cell body"/>
    <property type="evidence" value="ECO:0007669"/>
    <property type="project" value="TreeGrafter"/>
</dbReference>
<dbReference type="GO" id="GO:0030175">
    <property type="term" value="C:filopodium"/>
    <property type="evidence" value="ECO:0007669"/>
    <property type="project" value="TreeGrafter"/>
</dbReference>
<evidence type="ECO:0000313" key="6">
    <source>
        <dbReference type="Proteomes" id="UP000694395"/>
    </source>
</evidence>
<feature type="transmembrane region" description="Helical" evidence="4">
    <location>
        <begin position="166"/>
        <end position="187"/>
    </location>
</feature>
<name>A0A8K9WVE9_ONCMY</name>
<accession>A0A8K9WVE9</accession>
<evidence type="ECO:0000256" key="3">
    <source>
        <dbReference type="ARBA" id="ARBA00046561"/>
    </source>
</evidence>
<dbReference type="Proteomes" id="UP000694395">
    <property type="component" value="Chromosome 19"/>
</dbReference>
<proteinExistence type="predicted"/>
<keyword evidence="4" id="KW-0472">Membrane</keyword>
<dbReference type="AlphaFoldDB" id="A0A8K9WVE9"/>
<gene>
    <name evidence="5" type="primary">GPM6A</name>
    <name evidence="5" type="synonym">LOC110497393</name>
</gene>
<evidence type="ECO:0000256" key="1">
    <source>
        <dbReference type="ARBA" id="ARBA00004552"/>
    </source>
</evidence>